<evidence type="ECO:0000313" key="2">
    <source>
        <dbReference type="Proteomes" id="UP000265520"/>
    </source>
</evidence>
<dbReference type="EMBL" id="LXQA011121136">
    <property type="protein sequence ID" value="MCI85674.1"/>
    <property type="molecule type" value="Genomic_DNA"/>
</dbReference>
<organism evidence="1 2">
    <name type="scientific">Trifolium medium</name>
    <dbReference type="NCBI Taxonomy" id="97028"/>
    <lineage>
        <taxon>Eukaryota</taxon>
        <taxon>Viridiplantae</taxon>
        <taxon>Streptophyta</taxon>
        <taxon>Embryophyta</taxon>
        <taxon>Tracheophyta</taxon>
        <taxon>Spermatophyta</taxon>
        <taxon>Magnoliopsida</taxon>
        <taxon>eudicotyledons</taxon>
        <taxon>Gunneridae</taxon>
        <taxon>Pentapetalae</taxon>
        <taxon>rosids</taxon>
        <taxon>fabids</taxon>
        <taxon>Fabales</taxon>
        <taxon>Fabaceae</taxon>
        <taxon>Papilionoideae</taxon>
        <taxon>50 kb inversion clade</taxon>
        <taxon>NPAAA clade</taxon>
        <taxon>Hologalegina</taxon>
        <taxon>IRL clade</taxon>
        <taxon>Trifolieae</taxon>
        <taxon>Trifolium</taxon>
    </lineage>
</organism>
<reference evidence="1 2" key="1">
    <citation type="journal article" date="2018" name="Front. Plant Sci.">
        <title>Red Clover (Trifolium pratense) and Zigzag Clover (T. medium) - A Picture of Genomic Similarities and Differences.</title>
        <authorList>
            <person name="Dluhosova J."/>
            <person name="Istvanek J."/>
            <person name="Nedelnik J."/>
            <person name="Repkova J."/>
        </authorList>
    </citation>
    <scope>NUCLEOTIDE SEQUENCE [LARGE SCALE GENOMIC DNA]</scope>
    <source>
        <strain evidence="2">cv. 10/8</strain>
        <tissue evidence="1">Leaf</tissue>
    </source>
</reference>
<feature type="non-terminal residue" evidence="1">
    <location>
        <position position="72"/>
    </location>
</feature>
<sequence>SELRTLSKGDRKIKEFIQRVRVINESLISIGDPVPHRNLIEVVLDALPEEYDSVVAAVASNAIPVTLDELES</sequence>
<name>A0A392VBJ2_9FABA</name>
<accession>A0A392VBJ2</accession>
<protein>
    <submittedName>
        <fullName evidence="1">Histone deacetylase</fullName>
    </submittedName>
</protein>
<comment type="caution">
    <text evidence="1">The sequence shown here is derived from an EMBL/GenBank/DDBJ whole genome shotgun (WGS) entry which is preliminary data.</text>
</comment>
<proteinExistence type="predicted"/>
<keyword evidence="2" id="KW-1185">Reference proteome</keyword>
<evidence type="ECO:0000313" key="1">
    <source>
        <dbReference type="EMBL" id="MCI85674.1"/>
    </source>
</evidence>
<dbReference type="AlphaFoldDB" id="A0A392VBJ2"/>
<feature type="non-terminal residue" evidence="1">
    <location>
        <position position="1"/>
    </location>
</feature>
<dbReference type="PANTHER" id="PTHR47481">
    <property type="match status" value="1"/>
</dbReference>
<dbReference type="Proteomes" id="UP000265520">
    <property type="component" value="Unassembled WGS sequence"/>
</dbReference>
<dbReference type="PANTHER" id="PTHR47481:SF30">
    <property type="entry name" value="CCHC-TYPE DOMAIN-CONTAINING PROTEIN"/>
    <property type="match status" value="1"/>
</dbReference>